<evidence type="ECO:0008006" key="3">
    <source>
        <dbReference type="Google" id="ProtNLM"/>
    </source>
</evidence>
<gene>
    <name evidence="1" type="ORF">ROLI_029490</name>
</gene>
<reference evidence="2" key="1">
    <citation type="submission" date="2024-01" db="EMBL/GenBank/DDBJ databases">
        <title>Roseobacter fucihabitans sp. nov., isolated from the brown alga Fucus spiralis.</title>
        <authorList>
            <person name="Hahnke S."/>
            <person name="Berger M."/>
            <person name="Schlingloff A."/>
            <person name="Athale I."/>
            <person name="Neumann-Schaal M."/>
            <person name="Adenaya A."/>
            <person name="Poehlein A."/>
            <person name="Daniel R."/>
            <person name="Pertersen J."/>
            <person name="Brinkhoff T."/>
        </authorList>
    </citation>
    <scope>NUCLEOTIDE SEQUENCE [LARGE SCALE GENOMIC DNA]</scope>
    <source>
        <strain evidence="2">B14</strain>
    </source>
</reference>
<sequence length="167" mass="18643">MDDKVNSNIWGKKFASLCGLLALFGCSNQTELFFNTALIKKTPQGDTMMFSVSELVPSETAHICSLGAYFNAESAADLGVSDLSISMLKKVDIFPIPEGAGYFVYFDRDGKLLQSDVIAREVGDIRWRRSEDGIPWRCLDVQEASIRASAHRNYHQVSLEPLKMKEN</sequence>
<accession>A0ABZ2BYR9</accession>
<evidence type="ECO:0000313" key="2">
    <source>
        <dbReference type="Proteomes" id="UP001318682"/>
    </source>
</evidence>
<proteinExistence type="predicted"/>
<evidence type="ECO:0000313" key="1">
    <source>
        <dbReference type="EMBL" id="WVX49854.1"/>
    </source>
</evidence>
<protein>
    <recommendedName>
        <fullName evidence="3">Lipoprotein</fullName>
    </recommendedName>
</protein>
<name>A0ABZ2BYR9_9RHOB</name>
<dbReference type="EMBL" id="CP143423">
    <property type="protein sequence ID" value="WVX49854.1"/>
    <property type="molecule type" value="Genomic_DNA"/>
</dbReference>
<dbReference type="PROSITE" id="PS51257">
    <property type="entry name" value="PROKAR_LIPOPROTEIN"/>
    <property type="match status" value="1"/>
</dbReference>
<keyword evidence="2" id="KW-1185">Reference proteome</keyword>
<organism evidence="1 2">
    <name type="scientific">Roseobacter fucihabitans</name>
    <dbReference type="NCBI Taxonomy" id="1537242"/>
    <lineage>
        <taxon>Bacteria</taxon>
        <taxon>Pseudomonadati</taxon>
        <taxon>Pseudomonadota</taxon>
        <taxon>Alphaproteobacteria</taxon>
        <taxon>Rhodobacterales</taxon>
        <taxon>Roseobacteraceae</taxon>
        <taxon>Roseobacter</taxon>
    </lineage>
</organism>
<dbReference type="Proteomes" id="UP001318682">
    <property type="component" value="Chromosome"/>
</dbReference>